<keyword evidence="2" id="KW-1185">Reference proteome</keyword>
<sequence length="231" mass="25132">MTITNTCDRPFDAVLCDLDNVIRFYDLTRLAELEQAAGLTEGTTTRVAYAPETDLPLLLGKIGKEEWVEAIVLGLAGEVSEPQARELGTALAEAPFWADEVVVTMLRRVREHVPLVLVTNATLELESDLESLGLSDLADRVVSSARVGVVKPDREIYEIAAEQAETDIERCLFIDDRLENIEAAVELGMTGVRYRGPEDLQKVWGFALDGRGCTSSTGGPGTRVGEGPGDR</sequence>
<dbReference type="Gene3D" id="3.40.50.1000">
    <property type="entry name" value="HAD superfamily/HAD-like"/>
    <property type="match status" value="1"/>
</dbReference>
<evidence type="ECO:0000313" key="1">
    <source>
        <dbReference type="EMBL" id="QEU89058.1"/>
    </source>
</evidence>
<dbReference type="Pfam" id="PF00702">
    <property type="entry name" value="Hydrolase"/>
    <property type="match status" value="1"/>
</dbReference>
<dbReference type="Proteomes" id="UP000327143">
    <property type="component" value="Chromosome"/>
</dbReference>
<dbReference type="InterPro" id="IPR023214">
    <property type="entry name" value="HAD_sf"/>
</dbReference>
<proteinExistence type="predicted"/>
<dbReference type="NCBIfam" id="TIGR01509">
    <property type="entry name" value="HAD-SF-IA-v3"/>
    <property type="match status" value="1"/>
</dbReference>
<dbReference type="PANTHER" id="PTHR43611">
    <property type="entry name" value="ALPHA-D-GLUCOSE 1-PHOSPHATE PHOSPHATASE"/>
    <property type="match status" value="1"/>
</dbReference>
<reference evidence="1 2" key="1">
    <citation type="submission" date="2017-09" db="EMBL/GenBank/DDBJ databases">
        <authorList>
            <person name="Lee N."/>
            <person name="Cho B.-K."/>
        </authorList>
    </citation>
    <scope>NUCLEOTIDE SEQUENCE [LARGE SCALE GENOMIC DNA]</scope>
    <source>
        <strain evidence="1 2">ATCC 39115</strain>
    </source>
</reference>
<dbReference type="InterPro" id="IPR036412">
    <property type="entry name" value="HAD-like_sf"/>
</dbReference>
<dbReference type="RefSeq" id="WP_016827930.1">
    <property type="nucleotide sequence ID" value="NZ_CP023700.1"/>
</dbReference>
<keyword evidence="1" id="KW-0378">Hydrolase</keyword>
<dbReference type="GO" id="GO:0016787">
    <property type="term" value="F:hydrolase activity"/>
    <property type="evidence" value="ECO:0007669"/>
    <property type="project" value="UniProtKB-KW"/>
</dbReference>
<evidence type="ECO:0000313" key="2">
    <source>
        <dbReference type="Proteomes" id="UP000327143"/>
    </source>
</evidence>
<dbReference type="EMBL" id="CP023700">
    <property type="protein sequence ID" value="QEU89058.1"/>
    <property type="molecule type" value="Genomic_DNA"/>
</dbReference>
<dbReference type="NCBIfam" id="TIGR01549">
    <property type="entry name" value="HAD-SF-IA-v1"/>
    <property type="match status" value="1"/>
</dbReference>
<dbReference type="PANTHER" id="PTHR43611:SF3">
    <property type="entry name" value="FLAVIN MONONUCLEOTIDE HYDROLASE 1, CHLOROPLATIC"/>
    <property type="match status" value="1"/>
</dbReference>
<name>A0ABX6AME7_STRVD</name>
<dbReference type="SUPFAM" id="SSF56784">
    <property type="entry name" value="HAD-like"/>
    <property type="match status" value="1"/>
</dbReference>
<dbReference type="InterPro" id="IPR006439">
    <property type="entry name" value="HAD-SF_hydro_IA"/>
</dbReference>
<organism evidence="1 2">
    <name type="scientific">Streptomyces viridosporus T7A</name>
    <dbReference type="NCBI Taxonomy" id="665577"/>
    <lineage>
        <taxon>Bacteria</taxon>
        <taxon>Bacillati</taxon>
        <taxon>Actinomycetota</taxon>
        <taxon>Actinomycetes</taxon>
        <taxon>Kitasatosporales</taxon>
        <taxon>Streptomycetaceae</taxon>
        <taxon>Streptomyces</taxon>
    </lineage>
</organism>
<gene>
    <name evidence="1" type="ORF">CP969_03250</name>
</gene>
<accession>A0ABX6AME7</accession>
<protein>
    <submittedName>
        <fullName evidence="1">HAD family hydrolase</fullName>
    </submittedName>
</protein>